<dbReference type="PANTHER" id="PTHR46797:SF25">
    <property type="entry name" value="TRANSCRIPTIONAL REGULATOR"/>
    <property type="match status" value="1"/>
</dbReference>
<dbReference type="CDD" id="cd02209">
    <property type="entry name" value="cupin_XRE_C"/>
    <property type="match status" value="1"/>
</dbReference>
<evidence type="ECO:0000256" key="1">
    <source>
        <dbReference type="ARBA" id="ARBA00023125"/>
    </source>
</evidence>
<dbReference type="InterPro" id="IPR013096">
    <property type="entry name" value="Cupin_2"/>
</dbReference>
<dbReference type="Pfam" id="PF01381">
    <property type="entry name" value="HTH_3"/>
    <property type="match status" value="1"/>
</dbReference>
<dbReference type="Proteomes" id="UP000179243">
    <property type="component" value="Unassembled WGS sequence"/>
</dbReference>
<evidence type="ECO:0000313" key="3">
    <source>
        <dbReference type="EMBL" id="OGK02932.1"/>
    </source>
</evidence>
<dbReference type="GO" id="GO:0003700">
    <property type="term" value="F:DNA-binding transcription factor activity"/>
    <property type="evidence" value="ECO:0007669"/>
    <property type="project" value="TreeGrafter"/>
</dbReference>
<accession>A0A1F7F8R0</accession>
<dbReference type="SMART" id="SM00530">
    <property type="entry name" value="HTH_XRE"/>
    <property type="match status" value="1"/>
</dbReference>
<dbReference type="InterPro" id="IPR014710">
    <property type="entry name" value="RmlC-like_jellyroll"/>
</dbReference>
<name>A0A1F7F8R0_UNCRA</name>
<evidence type="ECO:0000259" key="2">
    <source>
        <dbReference type="PROSITE" id="PS50943"/>
    </source>
</evidence>
<reference evidence="3 4" key="1">
    <citation type="journal article" date="2016" name="Nat. Commun.">
        <title>Thousands of microbial genomes shed light on interconnected biogeochemical processes in an aquifer system.</title>
        <authorList>
            <person name="Anantharaman K."/>
            <person name="Brown C.T."/>
            <person name="Hug L.A."/>
            <person name="Sharon I."/>
            <person name="Castelle C.J."/>
            <person name="Probst A.J."/>
            <person name="Thomas B.C."/>
            <person name="Singh A."/>
            <person name="Wilkins M.J."/>
            <person name="Karaoz U."/>
            <person name="Brodie E.L."/>
            <person name="Williams K.H."/>
            <person name="Hubbard S.S."/>
            <person name="Banfield J.F."/>
        </authorList>
    </citation>
    <scope>NUCLEOTIDE SEQUENCE [LARGE SCALE GENOMIC DNA]</scope>
</reference>
<dbReference type="Pfam" id="PF07883">
    <property type="entry name" value="Cupin_2"/>
    <property type="match status" value="1"/>
</dbReference>
<proteinExistence type="predicted"/>
<dbReference type="InterPro" id="IPR050807">
    <property type="entry name" value="TransReg_Diox_bact_type"/>
</dbReference>
<dbReference type="InterPro" id="IPR010982">
    <property type="entry name" value="Lambda_DNA-bd_dom_sf"/>
</dbReference>
<gene>
    <name evidence="3" type="ORF">A2519_06295</name>
</gene>
<dbReference type="InterPro" id="IPR001387">
    <property type="entry name" value="Cro/C1-type_HTH"/>
</dbReference>
<dbReference type="GO" id="GO:0005829">
    <property type="term" value="C:cytosol"/>
    <property type="evidence" value="ECO:0007669"/>
    <property type="project" value="TreeGrafter"/>
</dbReference>
<dbReference type="AlphaFoldDB" id="A0A1F7F8R0"/>
<comment type="caution">
    <text evidence="3">The sequence shown here is derived from an EMBL/GenBank/DDBJ whole genome shotgun (WGS) entry which is preliminary data.</text>
</comment>
<dbReference type="EMBL" id="MFYX01000100">
    <property type="protein sequence ID" value="OGK02932.1"/>
    <property type="molecule type" value="Genomic_DNA"/>
</dbReference>
<feature type="domain" description="HTH cro/C1-type" evidence="2">
    <location>
        <begin position="8"/>
        <end position="62"/>
    </location>
</feature>
<sequence length="183" mass="20048">MEIIGVNIKKLRTEGKISLRELAKKLNVSASFLSQVETGKATPSISTLKALADSLQTSVGALLGESDVENNNPVLKGAMNKAGKRTAEGMTVSLLTSPDPTKQMEPLLFELEKNATSGRSQYKHFGQEFVLVLKGALEITLNETRYMLQRGDSIYFNSSTPHIFKNVFNGETQALWVVTPPTF</sequence>
<dbReference type="Gene3D" id="1.10.260.40">
    <property type="entry name" value="lambda repressor-like DNA-binding domains"/>
    <property type="match status" value="1"/>
</dbReference>
<dbReference type="InterPro" id="IPR011051">
    <property type="entry name" value="RmlC_Cupin_sf"/>
</dbReference>
<keyword evidence="1" id="KW-0238">DNA-binding</keyword>
<dbReference type="GO" id="GO:0003677">
    <property type="term" value="F:DNA binding"/>
    <property type="evidence" value="ECO:0007669"/>
    <property type="project" value="UniProtKB-KW"/>
</dbReference>
<protein>
    <recommendedName>
        <fullName evidence="2">HTH cro/C1-type domain-containing protein</fullName>
    </recommendedName>
</protein>
<dbReference type="PROSITE" id="PS50943">
    <property type="entry name" value="HTH_CROC1"/>
    <property type="match status" value="1"/>
</dbReference>
<dbReference type="SUPFAM" id="SSF51182">
    <property type="entry name" value="RmlC-like cupins"/>
    <property type="match status" value="1"/>
</dbReference>
<dbReference type="Gene3D" id="2.60.120.10">
    <property type="entry name" value="Jelly Rolls"/>
    <property type="match status" value="1"/>
</dbReference>
<dbReference type="CDD" id="cd00093">
    <property type="entry name" value="HTH_XRE"/>
    <property type="match status" value="1"/>
</dbReference>
<dbReference type="SUPFAM" id="SSF47413">
    <property type="entry name" value="lambda repressor-like DNA-binding domains"/>
    <property type="match status" value="1"/>
</dbReference>
<evidence type="ECO:0000313" key="4">
    <source>
        <dbReference type="Proteomes" id="UP000179243"/>
    </source>
</evidence>
<organism evidence="3 4">
    <name type="scientific">Candidatus Raymondbacteria bacterium RIFOXYD12_FULL_49_13</name>
    <dbReference type="NCBI Taxonomy" id="1817890"/>
    <lineage>
        <taxon>Bacteria</taxon>
        <taxon>Raymondiibacteriota</taxon>
    </lineage>
</organism>
<dbReference type="PANTHER" id="PTHR46797">
    <property type="entry name" value="HTH-TYPE TRANSCRIPTIONAL REGULATOR"/>
    <property type="match status" value="1"/>
</dbReference>